<proteinExistence type="inferred from homology"/>
<evidence type="ECO:0000256" key="4">
    <source>
        <dbReference type="ARBA" id="ARBA00023004"/>
    </source>
</evidence>
<dbReference type="SUPFAM" id="SSF54593">
    <property type="entry name" value="Glyoxalase/Bleomycin resistance protein/Dihydroxybiphenyl dioxygenase"/>
    <property type="match status" value="1"/>
</dbReference>
<dbReference type="EMBL" id="CAJOBJ010000439">
    <property type="protein sequence ID" value="CAF3822661.1"/>
    <property type="molecule type" value="Genomic_DNA"/>
</dbReference>
<evidence type="ECO:0000256" key="3">
    <source>
        <dbReference type="ARBA" id="ARBA00022737"/>
    </source>
</evidence>
<comment type="caution">
    <text evidence="7">The sequence shown here is derived from an EMBL/GenBank/DDBJ whole genome shotgun (WGS) entry which is preliminary data.</text>
</comment>
<dbReference type="EMBL" id="CAJNRE010008138">
    <property type="protein sequence ID" value="CAF2070921.1"/>
    <property type="molecule type" value="Genomic_DNA"/>
</dbReference>
<dbReference type="EMBL" id="CAJNOW010012186">
    <property type="protein sequence ID" value="CAF1607230.1"/>
    <property type="molecule type" value="Genomic_DNA"/>
</dbReference>
<evidence type="ECO:0000313" key="11">
    <source>
        <dbReference type="EMBL" id="CAF3872191.1"/>
    </source>
</evidence>
<dbReference type="Proteomes" id="UP000663824">
    <property type="component" value="Unassembled WGS sequence"/>
</dbReference>
<evidence type="ECO:0000313" key="13">
    <source>
        <dbReference type="EMBL" id="CAF4147160.1"/>
    </source>
</evidence>
<feature type="domain" description="VOC" evidence="5">
    <location>
        <begin position="8"/>
        <end position="153"/>
    </location>
</feature>
<dbReference type="Proteomes" id="UP000663834">
    <property type="component" value="Unassembled WGS sequence"/>
</dbReference>
<dbReference type="Proteomes" id="UP000663842">
    <property type="component" value="Unassembled WGS sequence"/>
</dbReference>
<evidence type="ECO:0000313" key="12">
    <source>
        <dbReference type="EMBL" id="CAF3880510.1"/>
    </source>
</evidence>
<dbReference type="Proteomes" id="UP000681720">
    <property type="component" value="Unassembled WGS sequence"/>
</dbReference>
<evidence type="ECO:0000259" key="5">
    <source>
        <dbReference type="PROSITE" id="PS51819"/>
    </source>
</evidence>
<dbReference type="PANTHER" id="PTHR11959:SF10">
    <property type="entry name" value="4-HYDROXYPHENYLPYRUVATE DIOXYGENASE-LIKE PROTEIN"/>
    <property type="match status" value="1"/>
</dbReference>
<evidence type="ECO:0000313" key="10">
    <source>
        <dbReference type="EMBL" id="CAF3822661.1"/>
    </source>
</evidence>
<dbReference type="EMBL" id="CAJOBH010001924">
    <property type="protein sequence ID" value="CAF3880510.1"/>
    <property type="molecule type" value="Genomic_DNA"/>
</dbReference>
<evidence type="ECO:0000313" key="6">
    <source>
        <dbReference type="EMBL" id="CAF1435933.1"/>
    </source>
</evidence>
<gene>
    <name evidence="12" type="ORF">BYL167_LOCUS7423</name>
    <name evidence="6" type="ORF">CJN711_LOCUS23814</name>
    <name evidence="10" type="ORF">GIL414_LOCUS2316</name>
    <name evidence="7" type="ORF">KQP761_LOCUS22938</name>
    <name evidence="8" type="ORF">MBJ925_LOCUS16709</name>
    <name evidence="11" type="ORF">SMN809_LOCUS5151</name>
    <name evidence="13" type="ORF">UXM345_LOCUS24910</name>
    <name evidence="9" type="ORF">XDN619_LOCUS34773</name>
</gene>
<dbReference type="Proteomes" id="UP000663887">
    <property type="component" value="Unassembled WGS sequence"/>
</dbReference>
<dbReference type="Proteomes" id="UP000676336">
    <property type="component" value="Unassembled WGS sequence"/>
</dbReference>
<comment type="cofactor">
    <cofactor evidence="1">
        <name>Fe cation</name>
        <dbReference type="ChEBI" id="CHEBI:24875"/>
    </cofactor>
</comment>
<dbReference type="EMBL" id="CAJOBI010001262">
    <property type="protein sequence ID" value="CAF3872191.1"/>
    <property type="molecule type" value="Genomic_DNA"/>
</dbReference>
<feature type="domain" description="VOC" evidence="5">
    <location>
        <begin position="184"/>
        <end position="343"/>
    </location>
</feature>
<dbReference type="EMBL" id="CAJNOV010011075">
    <property type="protein sequence ID" value="CAF1435933.1"/>
    <property type="molecule type" value="Genomic_DNA"/>
</dbReference>
<organism evidence="7 14">
    <name type="scientific">Rotaria magnacalcarata</name>
    <dbReference type="NCBI Taxonomy" id="392030"/>
    <lineage>
        <taxon>Eukaryota</taxon>
        <taxon>Metazoa</taxon>
        <taxon>Spiralia</taxon>
        <taxon>Gnathifera</taxon>
        <taxon>Rotifera</taxon>
        <taxon>Eurotatoria</taxon>
        <taxon>Bdelloidea</taxon>
        <taxon>Philodinida</taxon>
        <taxon>Philodinidae</taxon>
        <taxon>Rotaria</taxon>
    </lineage>
</organism>
<dbReference type="GO" id="GO:0003868">
    <property type="term" value="F:4-hydroxyphenylpyruvate dioxygenase activity"/>
    <property type="evidence" value="ECO:0007669"/>
    <property type="project" value="InterPro"/>
</dbReference>
<evidence type="ECO:0000313" key="9">
    <source>
        <dbReference type="EMBL" id="CAF2240491.1"/>
    </source>
</evidence>
<dbReference type="GO" id="GO:0009072">
    <property type="term" value="P:aromatic amino acid metabolic process"/>
    <property type="evidence" value="ECO:0007669"/>
    <property type="project" value="InterPro"/>
</dbReference>
<dbReference type="PROSITE" id="PS51819">
    <property type="entry name" value="VOC"/>
    <property type="match status" value="2"/>
</dbReference>
<dbReference type="Proteomes" id="UP000681967">
    <property type="component" value="Unassembled WGS sequence"/>
</dbReference>
<reference evidence="7" key="1">
    <citation type="submission" date="2021-02" db="EMBL/GenBank/DDBJ databases">
        <authorList>
            <person name="Nowell W R."/>
        </authorList>
    </citation>
    <scope>NUCLEOTIDE SEQUENCE</scope>
</reference>
<keyword evidence="3" id="KW-0677">Repeat</keyword>
<sequence>MVVDETVGLHHVEFHTKEPQRLMNIFINTYGFHLSATKTGPNYSQWLLESYQCRLIISSVSSSMPSNENNFNKDAYDILTTLLTDETTRDLIMNRDTVFNLGLTVNSVQSILDRSPDLQVLVSHRRAMDEYGSIDYACIKSSVGNVVHTILDMSNYSGLYLPGFIAVVANSHRNLEFDEATMSDIDHVAIAVPRGCASSTVSWYERVLGMARFPINREDDPFQGFLVHVGSMGMRMFAGIYWKCSETGCADSSKKLKLVFVESLINENSDASDQITTFIKNHHGQGGIQHIAFACVDSIKSAVRITKAKGAAFLTPCLEYYSSENNGRAIEAAGESSNELSDLGILLDDEADNDDVISSTSNDTNTSRILLQIFTKSLFGNDTFFLELIERRGANGFGSGNVRTLWKIVQNHMDRNV</sequence>
<dbReference type="OrthoDB" id="414569at2759"/>
<protein>
    <recommendedName>
        <fullName evidence="5">VOC domain-containing protein</fullName>
    </recommendedName>
</protein>
<name>A0A816B676_9BILA</name>
<keyword evidence="4" id="KW-0408">Iron</keyword>
<accession>A0A816B676</accession>
<dbReference type="EMBL" id="CAJNRG010017856">
    <property type="protein sequence ID" value="CAF2240491.1"/>
    <property type="molecule type" value="Genomic_DNA"/>
</dbReference>
<dbReference type="AlphaFoldDB" id="A0A816B676"/>
<dbReference type="InterPro" id="IPR005956">
    <property type="entry name" value="4OHPhenylPyrv_dOase"/>
</dbReference>
<evidence type="ECO:0000313" key="8">
    <source>
        <dbReference type="EMBL" id="CAF2070921.1"/>
    </source>
</evidence>
<dbReference type="Gene3D" id="3.10.180.10">
    <property type="entry name" value="2,3-Dihydroxybiphenyl 1,2-Dioxygenase, domain 1"/>
    <property type="match status" value="2"/>
</dbReference>
<evidence type="ECO:0000256" key="2">
    <source>
        <dbReference type="ARBA" id="ARBA00005877"/>
    </source>
</evidence>
<dbReference type="InterPro" id="IPR029068">
    <property type="entry name" value="Glyas_Bleomycin-R_OHBP_Dase"/>
</dbReference>
<comment type="similarity">
    <text evidence="2">Belongs to the 4HPPD family.</text>
</comment>
<evidence type="ECO:0000313" key="7">
    <source>
        <dbReference type="EMBL" id="CAF1607230.1"/>
    </source>
</evidence>
<dbReference type="EMBL" id="CAJOBF010004640">
    <property type="protein sequence ID" value="CAF4147160.1"/>
    <property type="molecule type" value="Genomic_DNA"/>
</dbReference>
<dbReference type="InterPro" id="IPR037523">
    <property type="entry name" value="VOC_core"/>
</dbReference>
<evidence type="ECO:0000256" key="1">
    <source>
        <dbReference type="ARBA" id="ARBA00001962"/>
    </source>
</evidence>
<dbReference type="PANTHER" id="PTHR11959">
    <property type="entry name" value="4-HYDROXYPHENYLPYRUVATE DIOXYGENASE"/>
    <property type="match status" value="1"/>
</dbReference>
<evidence type="ECO:0000313" key="14">
    <source>
        <dbReference type="Proteomes" id="UP000663834"/>
    </source>
</evidence>
<dbReference type="Proteomes" id="UP000663855">
    <property type="component" value="Unassembled WGS sequence"/>
</dbReference>